<evidence type="ECO:0000313" key="1">
    <source>
        <dbReference type="EMBL" id="OIJ42459.1"/>
    </source>
</evidence>
<dbReference type="Proteomes" id="UP000180246">
    <property type="component" value="Unassembled WGS sequence"/>
</dbReference>
<reference evidence="1 2" key="1">
    <citation type="submission" date="2014-10" db="EMBL/GenBank/DDBJ databases">
        <authorList>
            <person name="Seo M.-J."/>
            <person name="Seok Y.J."/>
            <person name="Cha I.-T."/>
        </authorList>
    </citation>
    <scope>NUCLEOTIDE SEQUENCE [LARGE SCALE GENOMIC DNA]</scope>
    <source>
        <strain evidence="1 2">NEU</strain>
    </source>
</reference>
<accession>A0A1S2NBT6</accession>
<organism evidence="1 2">
    <name type="scientific">Massilia timonae</name>
    <dbReference type="NCBI Taxonomy" id="47229"/>
    <lineage>
        <taxon>Bacteria</taxon>
        <taxon>Pseudomonadati</taxon>
        <taxon>Pseudomonadota</taxon>
        <taxon>Betaproteobacteria</taxon>
        <taxon>Burkholderiales</taxon>
        <taxon>Oxalobacteraceae</taxon>
        <taxon>Telluria group</taxon>
        <taxon>Massilia</taxon>
    </lineage>
</organism>
<comment type="caution">
    <text evidence="1">The sequence shown here is derived from an EMBL/GenBank/DDBJ whole genome shotgun (WGS) entry which is preliminary data.</text>
</comment>
<protein>
    <submittedName>
        <fullName evidence="1">Uncharacterized protein</fullName>
    </submittedName>
</protein>
<dbReference type="AlphaFoldDB" id="A0A1S2NBT6"/>
<proteinExistence type="predicted"/>
<dbReference type="EMBL" id="JRYB01000001">
    <property type="protein sequence ID" value="OIJ42459.1"/>
    <property type="molecule type" value="Genomic_DNA"/>
</dbReference>
<gene>
    <name evidence="1" type="ORF">LO55_232</name>
</gene>
<evidence type="ECO:0000313" key="2">
    <source>
        <dbReference type="Proteomes" id="UP000180246"/>
    </source>
</evidence>
<name>A0A1S2NBT6_9BURK</name>
<sequence>MITINTDKGLVKVASWDDVTGRAGFRDNLDPKKHELGSIIGRYLFGDKVRCGLSDCHTPHTRGYLVTTKDGLETNIGKDCGRNYFGVEFDEQARKFERDIAEKDYRETLWTLRFALEEIENRIESLRGGDFGARWVHKHVTSLRNPGRIPVAITRTLDQMVRQKSGRLTLPREATEAEIERIAEAQRKKDLPRPHYIDEPAGEIRGIEAMYADHDLRELLTVQLEEEIKVFKEVDIDALPFKDLGRWNKWEQTIERTLDTAKVSVAFGRQLLTQRNLAPLVRKIAPPNPQEEERFAQFLAQLPKG</sequence>